<dbReference type="Proteomes" id="UP000294621">
    <property type="component" value="Unassembled WGS sequence"/>
</dbReference>
<evidence type="ECO:0000313" key="4">
    <source>
        <dbReference type="EMBL" id="TDL33365.1"/>
    </source>
</evidence>
<dbReference type="SUPFAM" id="SSF52540">
    <property type="entry name" value="P-loop containing nucleoside triphosphate hydrolases"/>
    <property type="match status" value="1"/>
</dbReference>
<dbReference type="PANTHER" id="PTHR16305:SF35">
    <property type="entry name" value="TRANSCRIPTIONAL ACTIVATOR DOMAIN"/>
    <property type="match status" value="1"/>
</dbReference>
<dbReference type="InterPro" id="IPR011990">
    <property type="entry name" value="TPR-like_helical_dom_sf"/>
</dbReference>
<evidence type="ECO:0000256" key="2">
    <source>
        <dbReference type="ARBA" id="ARBA00022840"/>
    </source>
</evidence>
<dbReference type="SMART" id="SM00421">
    <property type="entry name" value="HTH_LUXR"/>
    <property type="match status" value="1"/>
</dbReference>
<keyword evidence="2" id="KW-0067">ATP-binding</keyword>
<dbReference type="SUPFAM" id="SSF46894">
    <property type="entry name" value="C-terminal effector domain of the bipartite response regulators"/>
    <property type="match status" value="1"/>
</dbReference>
<sequence>MTAGSVQGDIAADSPLVGRDAVLDELLEILRTVRKGVVSTVVLTGTTGSGKTAVLESFLEHCRTGVRGVRVLSAMGDEWEAQFALAGYSQLMLTSPLRSAKAYDGGPHLPAAPVASLSADQVVNYASTLSTHLEGLQSHGTVVVAVDDVHKLDVESLRILTFVMRRLHGKRILFLLTLNPADAPRIPAGVLDFLTGHQAARIAMEPLTPQQVQEVARRLHGIDLSVTAAHGLVRHTGGLPQPVVELLRELPPETWLAWFPSLPPTSRLRARVHSVLDAASPGLVAVAEAASVLGSSAGLPEVAAVSGVGLVLEALDEGHRAGLLRLSVDQARSAVVFVEPGAAEAIYEQIVPSRRIALHRLAAEAVEPEGEKLGHWVSATPAADQELAEELEDFANRQAAVGAWQDVATALFSASRLSLDIRARNDRLLRAVDALVGAGNVAEAQTWSATVDALPPSPLRSSVLGYLSTVSGQNDSAQSQLEMAWRTSNPERDPNAAAQVAQRFVLHGVASWDGPMITGWAERAMSLTEPGSPAHVESEAIYGLGLYARGRLEEAEASYQRAFGHAAENAQKQRVQMGAGWLALRMDNVESALVNFESAAPTEYRGGSLRISLWAEAWLARTHLVLGNWDAAAATIARSSVRLETSRMPLIRPLLYWTAAELWSMRGDWDRARYYVSQAAVQPGTYRAMQVPASLARARFHEARADYESALAVLQPLTELDPWTEDRVSFWPWQDTYVNALVMTDQLDTADAFLTSFEGLRREREVPSDMARMAWARGRLMAAQGDPDTAREYFEAALGHLRGLNRPYLRARISFAFGQSMRRAGKRRLASSVLRAARDLYDSLGAATYVERCDRELKATGLDVGNSPDPADTVLAAARDHHIQLTAQEQAVAELVAGGATNKEAARALFLAEKTVQYHLTRLYRKMGIRSRSELAAAFRATD</sequence>
<dbReference type="SUPFAM" id="SSF48452">
    <property type="entry name" value="TPR-like"/>
    <property type="match status" value="2"/>
</dbReference>
<dbReference type="PRINTS" id="PR00038">
    <property type="entry name" value="HTHLUXR"/>
</dbReference>
<dbReference type="GO" id="GO:0003677">
    <property type="term" value="F:DNA binding"/>
    <property type="evidence" value="ECO:0007669"/>
    <property type="project" value="InterPro"/>
</dbReference>
<dbReference type="InterPro" id="IPR027417">
    <property type="entry name" value="P-loop_NTPase"/>
</dbReference>
<evidence type="ECO:0000259" key="3">
    <source>
        <dbReference type="PROSITE" id="PS50043"/>
    </source>
</evidence>
<dbReference type="OrthoDB" id="134933at2"/>
<dbReference type="RefSeq" id="WP_133351374.1">
    <property type="nucleotide sequence ID" value="NZ_SMZQ01000011.1"/>
</dbReference>
<evidence type="ECO:0000256" key="1">
    <source>
        <dbReference type="ARBA" id="ARBA00022741"/>
    </source>
</evidence>
<comment type="caution">
    <text evidence="4">The sequence shown here is derived from an EMBL/GenBank/DDBJ whole genome shotgun (WGS) entry which is preliminary data.</text>
</comment>
<dbReference type="CDD" id="cd06170">
    <property type="entry name" value="LuxR_C_like"/>
    <property type="match status" value="1"/>
</dbReference>
<dbReference type="GO" id="GO:0006355">
    <property type="term" value="P:regulation of DNA-templated transcription"/>
    <property type="evidence" value="ECO:0007669"/>
    <property type="project" value="InterPro"/>
</dbReference>
<gene>
    <name evidence="4" type="ORF">E2R57_17960</name>
</gene>
<dbReference type="InterPro" id="IPR036388">
    <property type="entry name" value="WH-like_DNA-bd_sf"/>
</dbReference>
<dbReference type="InterPro" id="IPR041664">
    <property type="entry name" value="AAA_16"/>
</dbReference>
<dbReference type="InterPro" id="IPR000792">
    <property type="entry name" value="Tscrpt_reg_LuxR_C"/>
</dbReference>
<dbReference type="AlphaFoldDB" id="A0A4R5XR46"/>
<evidence type="ECO:0000313" key="5">
    <source>
        <dbReference type="Proteomes" id="UP000294621"/>
    </source>
</evidence>
<name>A0A4R5XR46_9MICC</name>
<dbReference type="Gene3D" id="3.40.50.300">
    <property type="entry name" value="P-loop containing nucleotide triphosphate hydrolases"/>
    <property type="match status" value="1"/>
</dbReference>
<protein>
    <submittedName>
        <fullName evidence="4">Helix-turn-helix transcriptional regulator</fullName>
    </submittedName>
</protein>
<accession>A0A4R5XR46</accession>
<feature type="domain" description="HTH luxR-type" evidence="3">
    <location>
        <begin position="878"/>
        <end position="943"/>
    </location>
</feature>
<dbReference type="PANTHER" id="PTHR16305">
    <property type="entry name" value="TESTICULAR SOLUBLE ADENYLYL CYCLASE"/>
    <property type="match status" value="1"/>
</dbReference>
<dbReference type="GO" id="GO:0005737">
    <property type="term" value="C:cytoplasm"/>
    <property type="evidence" value="ECO:0007669"/>
    <property type="project" value="TreeGrafter"/>
</dbReference>
<dbReference type="GO" id="GO:0005524">
    <property type="term" value="F:ATP binding"/>
    <property type="evidence" value="ECO:0007669"/>
    <property type="project" value="UniProtKB-KW"/>
</dbReference>
<organism evidence="4 5">
    <name type="scientific">Arthrobacter nitrophenolicus</name>
    <dbReference type="NCBI Taxonomy" id="683150"/>
    <lineage>
        <taxon>Bacteria</taxon>
        <taxon>Bacillati</taxon>
        <taxon>Actinomycetota</taxon>
        <taxon>Actinomycetes</taxon>
        <taxon>Micrococcales</taxon>
        <taxon>Micrococcaceae</taxon>
        <taxon>Arthrobacter</taxon>
    </lineage>
</organism>
<dbReference type="Gene3D" id="1.10.10.10">
    <property type="entry name" value="Winged helix-like DNA-binding domain superfamily/Winged helix DNA-binding domain"/>
    <property type="match status" value="1"/>
</dbReference>
<dbReference type="Pfam" id="PF00196">
    <property type="entry name" value="GerE"/>
    <property type="match status" value="1"/>
</dbReference>
<dbReference type="InterPro" id="IPR016032">
    <property type="entry name" value="Sig_transdc_resp-reg_C-effctor"/>
</dbReference>
<dbReference type="Pfam" id="PF13191">
    <property type="entry name" value="AAA_16"/>
    <property type="match status" value="1"/>
</dbReference>
<reference evidence="4 5" key="1">
    <citation type="submission" date="2019-03" db="EMBL/GenBank/DDBJ databases">
        <title>Genome Sequencing and Assembly of Various Microbes Isolated from Partially Reclaimed Soil and Acid Mine Drainage (AMD) Site.</title>
        <authorList>
            <person name="Steinbock B."/>
            <person name="Bechtold R."/>
            <person name="Sevigny J.L."/>
            <person name="Thomas D."/>
            <person name="Cuthill L.R."/>
            <person name="Aveiro Johannsen E.J."/>
            <person name="Thomas K."/>
            <person name="Ghosh A."/>
        </authorList>
    </citation>
    <scope>NUCLEOTIDE SEQUENCE [LARGE SCALE GENOMIC DNA]</scope>
    <source>
        <strain evidence="4 5">S-A1</strain>
    </source>
</reference>
<proteinExistence type="predicted"/>
<dbReference type="EMBL" id="SMZQ01000011">
    <property type="protein sequence ID" value="TDL33365.1"/>
    <property type="molecule type" value="Genomic_DNA"/>
</dbReference>
<keyword evidence="1" id="KW-0547">Nucleotide-binding</keyword>
<dbReference type="GO" id="GO:0004016">
    <property type="term" value="F:adenylate cyclase activity"/>
    <property type="evidence" value="ECO:0007669"/>
    <property type="project" value="TreeGrafter"/>
</dbReference>
<dbReference type="PROSITE" id="PS50043">
    <property type="entry name" value="HTH_LUXR_2"/>
    <property type="match status" value="1"/>
</dbReference>
<dbReference type="Gene3D" id="1.25.40.10">
    <property type="entry name" value="Tetratricopeptide repeat domain"/>
    <property type="match status" value="1"/>
</dbReference>